<evidence type="ECO:0000313" key="6">
    <source>
        <dbReference type="EMBL" id="GGX17210.1"/>
    </source>
</evidence>
<accession>A0ABQ2XHE1</accession>
<keyword evidence="2" id="KW-0472">Membrane</keyword>
<name>A0ABQ2XHE1_9BURK</name>
<proteinExistence type="predicted"/>
<evidence type="ECO:0000256" key="2">
    <source>
        <dbReference type="ARBA" id="ARBA00022475"/>
    </source>
</evidence>
<dbReference type="InterPro" id="IPR015854">
    <property type="entry name" value="ABC_transpr_LolD-like"/>
</dbReference>
<dbReference type="SUPFAM" id="SSF52540">
    <property type="entry name" value="P-loop containing nucleoside triphosphate hydrolases"/>
    <property type="match status" value="1"/>
</dbReference>
<dbReference type="Gene3D" id="3.40.50.300">
    <property type="entry name" value="P-loop containing nucleotide triphosphate hydrolases"/>
    <property type="match status" value="1"/>
</dbReference>
<dbReference type="InterPro" id="IPR003439">
    <property type="entry name" value="ABC_transporter-like_ATP-bd"/>
</dbReference>
<dbReference type="PANTHER" id="PTHR24220">
    <property type="entry name" value="IMPORT ATP-BINDING PROTEIN"/>
    <property type="match status" value="1"/>
</dbReference>
<feature type="domain" description="ABC transporter" evidence="5">
    <location>
        <begin position="43"/>
        <end position="279"/>
    </location>
</feature>
<dbReference type="InterPro" id="IPR017911">
    <property type="entry name" value="MacB-like_ATP-bd"/>
</dbReference>
<dbReference type="CDD" id="cd03255">
    <property type="entry name" value="ABC_MJ0796_LolCDE_FtsE"/>
    <property type="match status" value="1"/>
</dbReference>
<gene>
    <name evidence="6" type="ORF">GCM10011282_24060</name>
</gene>
<evidence type="ECO:0000313" key="7">
    <source>
        <dbReference type="Proteomes" id="UP000620127"/>
    </source>
</evidence>
<dbReference type="PROSITE" id="PS50893">
    <property type="entry name" value="ABC_TRANSPORTER_2"/>
    <property type="match status" value="1"/>
</dbReference>
<keyword evidence="4 6" id="KW-0067">ATP-binding</keyword>
<organism evidence="6 7">
    <name type="scientific">Undibacterium macrobrachii</name>
    <dbReference type="NCBI Taxonomy" id="1119058"/>
    <lineage>
        <taxon>Bacteria</taxon>
        <taxon>Pseudomonadati</taxon>
        <taxon>Pseudomonadota</taxon>
        <taxon>Betaproteobacteria</taxon>
        <taxon>Burkholderiales</taxon>
        <taxon>Oxalobacteraceae</taxon>
        <taxon>Undibacterium</taxon>
    </lineage>
</organism>
<dbReference type="SMART" id="SM00382">
    <property type="entry name" value="AAA"/>
    <property type="match status" value="1"/>
</dbReference>
<evidence type="ECO:0000256" key="4">
    <source>
        <dbReference type="ARBA" id="ARBA00022840"/>
    </source>
</evidence>
<keyword evidence="2" id="KW-1003">Cell membrane</keyword>
<dbReference type="RefSeq" id="WP_229827263.1">
    <property type="nucleotide sequence ID" value="NZ_BMYT01000004.1"/>
</dbReference>
<comment type="caution">
    <text evidence="6">The sequence shown here is derived from an EMBL/GenBank/DDBJ whole genome shotgun (WGS) entry which is preliminary data.</text>
</comment>
<dbReference type="PANTHER" id="PTHR24220:SF611">
    <property type="entry name" value="ATP-BINDING COMPONENT OF ABC TRANSPORTER-RELATED"/>
    <property type="match status" value="1"/>
</dbReference>
<evidence type="ECO:0000256" key="1">
    <source>
        <dbReference type="ARBA" id="ARBA00022448"/>
    </source>
</evidence>
<dbReference type="Proteomes" id="UP000620127">
    <property type="component" value="Unassembled WGS sequence"/>
</dbReference>
<keyword evidence="7" id="KW-1185">Reference proteome</keyword>
<evidence type="ECO:0000259" key="5">
    <source>
        <dbReference type="PROSITE" id="PS50893"/>
    </source>
</evidence>
<dbReference type="InterPro" id="IPR003593">
    <property type="entry name" value="AAA+_ATPase"/>
</dbReference>
<dbReference type="InterPro" id="IPR027417">
    <property type="entry name" value="P-loop_NTPase"/>
</dbReference>
<keyword evidence="1" id="KW-0813">Transport</keyword>
<reference evidence="7" key="1">
    <citation type="journal article" date="2019" name="Int. J. Syst. Evol. Microbiol.">
        <title>The Global Catalogue of Microorganisms (GCM) 10K type strain sequencing project: providing services to taxonomists for standard genome sequencing and annotation.</title>
        <authorList>
            <consortium name="The Broad Institute Genomics Platform"/>
            <consortium name="The Broad Institute Genome Sequencing Center for Infectious Disease"/>
            <person name="Wu L."/>
            <person name="Ma J."/>
        </authorList>
    </citation>
    <scope>NUCLEOTIDE SEQUENCE [LARGE SCALE GENOMIC DNA]</scope>
    <source>
        <strain evidence="7">KCTC 23916</strain>
    </source>
</reference>
<evidence type="ECO:0000256" key="3">
    <source>
        <dbReference type="ARBA" id="ARBA00022741"/>
    </source>
</evidence>
<dbReference type="GO" id="GO:0005524">
    <property type="term" value="F:ATP binding"/>
    <property type="evidence" value="ECO:0007669"/>
    <property type="project" value="UniProtKB-KW"/>
</dbReference>
<protein>
    <submittedName>
        <fullName evidence="6">ABC transporter ATP-binding protein</fullName>
    </submittedName>
</protein>
<keyword evidence="3" id="KW-0547">Nucleotide-binding</keyword>
<sequence>MKSPTSIQMQNPNMAESSLVQDAGADLVPSCPHHLSEKTEPLLQISDMQFKWKSTDSQTEAAQVQISTFTLSRDERVFIHGPSGCGKSTLLSLCAGILEPNSGSIHLLGQNINTLKKAQRDQFRVDHLGIIFQQFNLIPYLDLISNVMLPCQFSPRRLQAACATTGSNQISAAIATEAAKHLLEQLGIAPSHWNKPAGNLSIGQQQRVAAARALIGNPQLIIADEPTSALDEAHQRDFMECLITQCHSSSAGLIFVSHDLRLTSFFDRQVNFLEWQTKV</sequence>
<dbReference type="EMBL" id="BMYT01000004">
    <property type="protein sequence ID" value="GGX17210.1"/>
    <property type="molecule type" value="Genomic_DNA"/>
</dbReference>
<dbReference type="Pfam" id="PF00005">
    <property type="entry name" value="ABC_tran"/>
    <property type="match status" value="1"/>
</dbReference>